<dbReference type="Proteomes" id="UP001059041">
    <property type="component" value="Linkage Group LG8"/>
</dbReference>
<keyword evidence="1" id="KW-0812">Transmembrane</keyword>
<sequence>MGFLQHSYLQLLNILIAALSECKAETRTSCVASGSITYMHVQGDNVSISCLNTTHNSNTFRLKLRRTNQDTDILLYPNISSHHQRWSVRNNTGNVTVDLKDIVSLDAGHYECEVHMDSECITTQFNLKVKECKVLKPVWTTPKSSITLPCPELLNVTWEVVHGDQSIEITNYSCKHSQRTQGATKPLCERSKRNNTSLIIRDVVNSDALWYRCRGNKTCYDVKLQMKDYETSHETTALSTTVSTDAPASAVSNVGQKEDSRSSTAAVASVLSVCIVASLIICVIIYLKIRKSETTSQNEFRQNSLYFARDSVYYSQISEGLQFPLYHLLENNSEALTTFGDVQTEAAACRYVSQSATKCSS</sequence>
<feature type="chain" id="PRO_5040918092" description="Immunoglobulin domain-containing protein" evidence="2">
    <location>
        <begin position="25"/>
        <end position="361"/>
    </location>
</feature>
<name>A0A9W7WRZ8_TRIRA</name>
<keyword evidence="5" id="KW-1185">Reference proteome</keyword>
<evidence type="ECO:0000256" key="1">
    <source>
        <dbReference type="SAM" id="Phobius"/>
    </source>
</evidence>
<dbReference type="InterPro" id="IPR036179">
    <property type="entry name" value="Ig-like_dom_sf"/>
</dbReference>
<feature type="transmembrane region" description="Helical" evidence="1">
    <location>
        <begin position="266"/>
        <end position="287"/>
    </location>
</feature>
<dbReference type="InterPro" id="IPR003599">
    <property type="entry name" value="Ig_sub"/>
</dbReference>
<reference evidence="4" key="1">
    <citation type="submission" date="2021-02" db="EMBL/GenBank/DDBJ databases">
        <title>Comparative genomics reveals that relaxation of natural selection precedes convergent phenotypic evolution of cavefish.</title>
        <authorList>
            <person name="Peng Z."/>
        </authorList>
    </citation>
    <scope>NUCLEOTIDE SEQUENCE</scope>
    <source>
        <tissue evidence="4">Muscle</tissue>
    </source>
</reference>
<keyword evidence="1" id="KW-1133">Transmembrane helix</keyword>
<evidence type="ECO:0000313" key="5">
    <source>
        <dbReference type="Proteomes" id="UP001059041"/>
    </source>
</evidence>
<dbReference type="OrthoDB" id="8859054at2759"/>
<feature type="signal peptide" evidence="2">
    <location>
        <begin position="1"/>
        <end position="24"/>
    </location>
</feature>
<evidence type="ECO:0000313" key="4">
    <source>
        <dbReference type="EMBL" id="KAI7807198.1"/>
    </source>
</evidence>
<dbReference type="EMBL" id="JAFHDT010000008">
    <property type="protein sequence ID" value="KAI7807198.1"/>
    <property type="molecule type" value="Genomic_DNA"/>
</dbReference>
<keyword evidence="1" id="KW-0472">Membrane</keyword>
<proteinExistence type="predicted"/>
<keyword evidence="2" id="KW-0732">Signal</keyword>
<accession>A0A9W7WRZ8</accession>
<dbReference type="Gene3D" id="2.60.40.10">
    <property type="entry name" value="Immunoglobulins"/>
    <property type="match status" value="2"/>
</dbReference>
<feature type="domain" description="Immunoglobulin" evidence="3">
    <location>
        <begin position="35"/>
        <end position="130"/>
    </location>
</feature>
<dbReference type="SUPFAM" id="SSF48726">
    <property type="entry name" value="Immunoglobulin"/>
    <property type="match status" value="2"/>
</dbReference>
<organism evidence="4 5">
    <name type="scientific">Triplophysa rosa</name>
    <name type="common">Cave loach</name>
    <dbReference type="NCBI Taxonomy" id="992332"/>
    <lineage>
        <taxon>Eukaryota</taxon>
        <taxon>Metazoa</taxon>
        <taxon>Chordata</taxon>
        <taxon>Craniata</taxon>
        <taxon>Vertebrata</taxon>
        <taxon>Euteleostomi</taxon>
        <taxon>Actinopterygii</taxon>
        <taxon>Neopterygii</taxon>
        <taxon>Teleostei</taxon>
        <taxon>Ostariophysi</taxon>
        <taxon>Cypriniformes</taxon>
        <taxon>Nemacheilidae</taxon>
        <taxon>Triplophysa</taxon>
    </lineage>
</organism>
<evidence type="ECO:0000256" key="2">
    <source>
        <dbReference type="SAM" id="SignalP"/>
    </source>
</evidence>
<protein>
    <recommendedName>
        <fullName evidence="3">Immunoglobulin domain-containing protein</fullName>
    </recommendedName>
</protein>
<dbReference type="SMART" id="SM00409">
    <property type="entry name" value="IG"/>
    <property type="match status" value="2"/>
</dbReference>
<comment type="caution">
    <text evidence="4">The sequence shown here is derived from an EMBL/GenBank/DDBJ whole genome shotgun (WGS) entry which is preliminary data.</text>
</comment>
<dbReference type="AlphaFoldDB" id="A0A9W7WRZ8"/>
<dbReference type="InterPro" id="IPR013783">
    <property type="entry name" value="Ig-like_fold"/>
</dbReference>
<feature type="domain" description="Immunoglobulin" evidence="3">
    <location>
        <begin position="135"/>
        <end position="227"/>
    </location>
</feature>
<evidence type="ECO:0000259" key="3">
    <source>
        <dbReference type="SMART" id="SM00409"/>
    </source>
</evidence>
<gene>
    <name evidence="4" type="ORF">IRJ41_023173</name>
</gene>